<evidence type="ECO:0000313" key="1">
    <source>
        <dbReference type="EMBL" id="SIM68212.1"/>
    </source>
</evidence>
<evidence type="ECO:0000313" key="4">
    <source>
        <dbReference type="Proteomes" id="UP000195607"/>
    </source>
</evidence>
<sequence>MLELRYVSLFNLKKDLYGLNTTEMISLFYVTGIEVRNPISKSEG</sequence>
<proteinExistence type="predicted"/>
<dbReference type="Proteomes" id="UP000195607">
    <property type="component" value="Chromosome I"/>
</dbReference>
<reference evidence="1 4" key="1">
    <citation type="submission" date="2016-04" db="EMBL/GenBank/DDBJ databases">
        <authorList>
            <person name="Evans L.H."/>
            <person name="Alamgir A."/>
            <person name="Owens N."/>
            <person name="Weber N.D."/>
            <person name="Virtaneva K."/>
            <person name="Barbian K."/>
            <person name="Babar A."/>
            <person name="Rosenke K."/>
        </authorList>
    </citation>
    <scope>NUCLEOTIDE SEQUENCE [LARGE SCALE GENOMIC DNA]</scope>
    <source>
        <strain evidence="1">S5</strain>
        <strain evidence="4">S5(T) (JCM 30642 \VKM B-2941)</strain>
    </source>
</reference>
<evidence type="ECO:0000313" key="2">
    <source>
        <dbReference type="EMBL" id="SJK85043.1"/>
    </source>
</evidence>
<dbReference type="KEGG" id="cdiv:CPM_1240"/>
<dbReference type="EMBL" id="LT719092">
    <property type="protein sequence ID" value="SJK85043.1"/>
    <property type="molecule type" value="Genomic_DNA"/>
</dbReference>
<protein>
    <submittedName>
        <fullName evidence="1">Uncharacterized protein</fullName>
    </submittedName>
</protein>
<dbReference type="AlphaFoldDB" id="A0A1N5V4Z0"/>
<name>A0A1N5V4Z0_9ARCH</name>
<dbReference type="EMBL" id="LT671858">
    <property type="protein sequence ID" value="SIM68212.1"/>
    <property type="molecule type" value="Genomic_DNA"/>
</dbReference>
<dbReference type="Proteomes" id="UP000187822">
    <property type="component" value="Chromosome I"/>
</dbReference>
<reference evidence="3" key="3">
    <citation type="submission" date="2016-06" db="EMBL/GenBank/DDBJ databases">
        <authorList>
            <person name="Toshchakov V.S."/>
        </authorList>
    </citation>
    <scope>NUCLEOTIDE SEQUENCE [LARGE SCALE GENOMIC DNA]</scope>
    <source>
        <strain>PM4 (JCM 30641</strain>
        <strain evidence="3">\VKM B-2940)</strain>
    </source>
</reference>
<keyword evidence="3" id="KW-1185">Reference proteome</keyword>
<reference evidence="2" key="2">
    <citation type="submission" date="2016-06" db="EMBL/GenBank/DDBJ databases">
        <authorList>
            <person name="Olsen C.W."/>
            <person name="Carey S."/>
            <person name="Hinshaw L."/>
            <person name="Karasin A.I."/>
        </authorList>
    </citation>
    <scope>NUCLEOTIDE SEQUENCE [LARGE SCALE GENOMIC DNA]</scope>
    <source>
        <strain evidence="2">PM4</strain>
    </source>
</reference>
<gene>
    <name evidence="2" type="ORF">CPM_1240</name>
    <name evidence="1" type="ORF">CSP5_1238</name>
</gene>
<organism evidence="1 4">
    <name type="scientific">Cuniculiplasma divulgatum</name>
    <dbReference type="NCBI Taxonomy" id="1673428"/>
    <lineage>
        <taxon>Archaea</taxon>
        <taxon>Methanobacteriati</taxon>
        <taxon>Thermoplasmatota</taxon>
        <taxon>Thermoplasmata</taxon>
        <taxon>Thermoplasmatales</taxon>
        <taxon>Cuniculiplasmataceae</taxon>
        <taxon>Cuniculiplasma</taxon>
    </lineage>
</organism>
<accession>A0A1N5V4Z0</accession>
<evidence type="ECO:0000313" key="3">
    <source>
        <dbReference type="Proteomes" id="UP000187822"/>
    </source>
</evidence>